<keyword evidence="7 18" id="KW-0547">Nucleotide-binding</keyword>
<dbReference type="Gene3D" id="2.40.50.100">
    <property type="match status" value="1"/>
</dbReference>
<evidence type="ECO:0000256" key="2">
    <source>
        <dbReference type="ARBA" id="ARBA00004956"/>
    </source>
</evidence>
<dbReference type="SUPFAM" id="SSF56059">
    <property type="entry name" value="Glutathione synthetase ATP-binding domain-like"/>
    <property type="match status" value="1"/>
</dbReference>
<evidence type="ECO:0000256" key="8">
    <source>
        <dbReference type="ARBA" id="ARBA00022832"/>
    </source>
</evidence>
<dbReference type="SUPFAM" id="SSF52096">
    <property type="entry name" value="ClpP/crotonase"/>
    <property type="match status" value="2"/>
</dbReference>
<keyword evidence="6" id="KW-0436">Ligase</keyword>
<dbReference type="InterPro" id="IPR034733">
    <property type="entry name" value="AcCoA_carboxyl_beta"/>
</dbReference>
<dbReference type="FunFam" id="3.40.50.20:FF:000005">
    <property type="entry name" value="acetyl-CoA carboxylase isoform X2"/>
    <property type="match status" value="1"/>
</dbReference>
<evidence type="ECO:0000256" key="20">
    <source>
        <dbReference type="SAM" id="SignalP"/>
    </source>
</evidence>
<evidence type="ECO:0000256" key="5">
    <source>
        <dbReference type="ARBA" id="ARBA00022516"/>
    </source>
</evidence>
<evidence type="ECO:0000256" key="16">
    <source>
        <dbReference type="ARBA" id="ARBA00047488"/>
    </source>
</evidence>
<dbReference type="PANTHER" id="PTHR45728">
    <property type="entry name" value="ACETYL-COA CARBOXYLASE, ISOFORM A"/>
    <property type="match status" value="1"/>
</dbReference>
<evidence type="ECO:0000256" key="17">
    <source>
        <dbReference type="ARBA" id="ARBA00075764"/>
    </source>
</evidence>
<dbReference type="InterPro" id="IPR029045">
    <property type="entry name" value="ClpP/crotonase-like_dom_sf"/>
</dbReference>
<dbReference type="Gene3D" id="3.30.1490.20">
    <property type="entry name" value="ATP-grasp fold, A domain"/>
    <property type="match status" value="1"/>
</dbReference>
<keyword evidence="5" id="KW-0444">Lipid biosynthesis</keyword>
<comment type="catalytic activity">
    <reaction evidence="16">
        <text>hydrogencarbonate + acetyl-CoA + ATP = malonyl-CoA + ADP + phosphate + H(+)</text>
        <dbReference type="Rhea" id="RHEA:11308"/>
        <dbReference type="ChEBI" id="CHEBI:15378"/>
        <dbReference type="ChEBI" id="CHEBI:17544"/>
        <dbReference type="ChEBI" id="CHEBI:30616"/>
        <dbReference type="ChEBI" id="CHEBI:43474"/>
        <dbReference type="ChEBI" id="CHEBI:57288"/>
        <dbReference type="ChEBI" id="CHEBI:57384"/>
        <dbReference type="ChEBI" id="CHEBI:456216"/>
        <dbReference type="EC" id="6.4.1.2"/>
    </reaction>
    <physiologicalReaction direction="left-to-right" evidence="16">
        <dbReference type="Rhea" id="RHEA:11309"/>
    </physiologicalReaction>
</comment>
<dbReference type="Pfam" id="PF00289">
    <property type="entry name" value="Biotin_carb_N"/>
    <property type="match status" value="1"/>
</dbReference>
<dbReference type="EC" id="6.4.1.2" evidence="3"/>
<dbReference type="Pfam" id="PF02786">
    <property type="entry name" value="CPSase_L_D2"/>
    <property type="match status" value="1"/>
</dbReference>
<dbReference type="CDD" id="cd06850">
    <property type="entry name" value="biotinyl_domain"/>
    <property type="match status" value="1"/>
</dbReference>
<dbReference type="InterPro" id="IPR011761">
    <property type="entry name" value="ATP-grasp"/>
</dbReference>
<dbReference type="Pfam" id="PF21385">
    <property type="entry name" value="ACCA_BT"/>
    <property type="match status" value="1"/>
</dbReference>
<dbReference type="PROSITE" id="PS00866">
    <property type="entry name" value="CPSASE_1"/>
    <property type="match status" value="1"/>
</dbReference>
<dbReference type="Gene3D" id="3.30.470.20">
    <property type="entry name" value="ATP-grasp fold, B domain"/>
    <property type="match status" value="1"/>
</dbReference>
<dbReference type="PANTHER" id="PTHR45728:SF1">
    <property type="entry name" value="ACETYL-COA CARBOXYLASE 2"/>
    <property type="match status" value="1"/>
</dbReference>
<dbReference type="InterPro" id="IPR013537">
    <property type="entry name" value="AcCoA_COase_cen"/>
</dbReference>
<evidence type="ECO:0000256" key="18">
    <source>
        <dbReference type="PROSITE-ProRule" id="PRU00409"/>
    </source>
</evidence>
<dbReference type="InterPro" id="IPR011053">
    <property type="entry name" value="Single_hybrid_motif"/>
</dbReference>
<reference evidence="26" key="1">
    <citation type="submission" date="2025-08" db="UniProtKB">
        <authorList>
            <consortium name="Ensembl"/>
        </authorList>
    </citation>
    <scope>IDENTIFICATION</scope>
</reference>
<dbReference type="InterPro" id="IPR049076">
    <property type="entry name" value="ACCA"/>
</dbReference>
<evidence type="ECO:0000259" key="24">
    <source>
        <dbReference type="PROSITE" id="PS50980"/>
    </source>
</evidence>
<feature type="region of interest" description="Disordered" evidence="19">
    <location>
        <begin position="127"/>
        <end position="155"/>
    </location>
</feature>
<sequence>MTLLLFLSCLIISCLTFSWLKVWGEMTDSKPVTKSQPKAPSLLGREPLPASDSSPEPLQENDNSSSLPKTSSQAEPASHKGPKDTSRQRTSRPPPQQDPQGNPLFSSDAPAAPQANVTRAAGLEAPNASGLALPARPQGQRAKTLSRQDKKQEHIKRQLMTNFILGSFDDNSSDEDSGAGLFRDSSRKGSRASLGTLGLEAAPTTGEAETPVTTIRPSMSGFHLARREQKKLDLHRDFTVASPAEFVTRFGGDRVIEKVLIANNGIAAVKCMRSIRRWAYEMFRNERAIRFVVMVTPEDLKANAEYIKMADQYVPVPGGPNNNNYANVELIVDIAKRIPVQAVWAGWGHASENPKLPELLHKHEIAFLGPPSEAMWALGDKIASTIVAQTLKIPTLPWSGSGLTVEWTEDSLQQGQRISVPQCIYEEGCVKDVDEGLEAAEKIGYPLMIKASEGGGGKGIRKAETAEDFPILFRQVQSEIPGSPVFLMKLAQHAHHLEVQILADQYGNAVSLFGRDCSIQRRHQKIIEEAPATIATPAVFEFMEQCAVRLAKTVGYVSTGTVEYLYSQDGSFHFLELNPRLQVEHPCTEMIADVNLPAAQLQIAMGVPLHRLKDIRLLYGESPWGVTPIAFETPTNPPVARGHVIAARITSENPDEGFKPSSGTVQELNFRSSKNVWGYFSVAAAGGLHEFADSQFGHCFSWGENREEAISNMVVALKELSIRGDFRTTVEYLTNLLETESFQNNDIDTGWLDNLIAEKVQAEKPDIMLGVVCGALNVADSMFRTCMTEFLHSLERGQVLPADSLLNIVDVELIYGGVKYILKVARQSPTMFVLIMNNCHIEIDAHRLNDGGLLLSYNGNSYTTYMKEEVNSYRLTIGNKTCVFEKENDPTILRAPSAGKLMQYTVEDGGHVEAGGSFAEIEVMKMIMTLNVQESGRVKYVKRPGAVLETGCVVARLELDDPSKVHPAEPFTGELPHQQTLPILGEKLHQVFHSVLENLTNIMNGYCLPEPIFSMKLKDWVQKLLMTLRHPSLPLLELQEIMTSVAGRIPPPVEKAVRRVMAQYASNITSVLCQFPSQQYATGVDLKTRKKKKKKKKEIFFFRAAGSLPFLPRYRSGTRGYMKAVVLDLLRKYLLVEHHFQQAHYDKCVINLREQLKPDMSRVLDCIFSHAQVAKKNQLVIMLIDELCGPDPSLSDELTAILNELTQLSKSEHCKVALRARQVLIASHLPSYELRHNQVESIFLSAIDMYGHQFCPENLKKLILSETTIFDVLPTFFYHANNVVCMASLEVYVRRGYIAYELTSLQHRQLPDGSCVVEFQFMLPSSHPNRMAVPISVTNPELLRHSTELFMDSGFSPQSQRMGAMVAFQRFEDFIRNFDEVISCFANVPTDTPLFSKARTSLYSEDNSKSLREEPVHILNVAIRYADHHEDEQLVPIFRTFVQSKKNILMDHGLRRITFLLVQEKEFPKFFTFRARDKFAEDRIYRHLEPALAFQLELSRLRNFDVTAMPCANHKMHLYLGAARVQEGAEVTDHRFFIRVIIRHSDLITKEASFEYLQNEGERLLLEAMDELEVAFNNTSVRTDCNHIFLNFVPTVIMDPTKIEESVRSMVMRYGSRLWKLRVLQAEVKINIRQTTTDSAVPIRLFITNESGYYLDISLYKEVTDPRSGNIMFHSFGNKQGPQHGMLINTPYVTKDLLQAKRFQAQSLGTTYVYDFPEMFRQALFKMWGSPDKYPKDILTYTELVLDPQGQLVEMNRLPGGNEVGMVAFKMRLKTLEYPEGRDIILIGNDITFCIGSFGPGEDLLYLRASELARAEGIPKIYLAANSGARIGLAEEIKHMFQVAWVDPRDPYKGFKYLYLTPQDYTRISSLNSVHCKHIEEEGESRYIITDIIGKEEGLGVENLKGSGMIAGETSLDYDEIVTISLVTCRALGIGAYLVRLGQRVIQVENSHIILTGAMALNKVLGREVYTSNNQLGGVQIMHSNGVSHVTVPDDFEGVCTILEWLSYMPKDNHSPVPIITPTDPVDREIEFQPSRSPYDPRWLLAGRPHPTLKGSWQSGFFDQGSFKEIMAPWAQTVVTGRARLGGIPVGVIAVETRTVELAVPADPANLDSEAKIIQQAGQVWFPDSAYKTAQAIRDFSREKLPLIIFANWRGFSGGMKDMYDQVLKFGAYIVDGFRQYKQPILIYIPPYGELRGGSWAVMDTSINPLCIEIYADKESRASILEPEGTVEIKFRKKDLVKTMRRIDPIYKKLVEQLGSSELSNKDRKELEGQLKAREDLLLPMYHQVAVHFADLHDKPGRMLEKGAICDILDWKTTRTFLYWRLRRLLLEDQVKQEILQACSDLSHVHVQSMLRRWFVETEGAVKAYLWDNNQMVVQWLEKHWQVGEGLRSTIRENIKYLKRDSALKTIRGLVQDNPDVATDSLIYVSQFISPAERAQVIHLLSTMDGPAST</sequence>
<organism evidence="26 27">
    <name type="scientific">Sus scrofa</name>
    <name type="common">Pig</name>
    <dbReference type="NCBI Taxonomy" id="9823"/>
    <lineage>
        <taxon>Eukaryota</taxon>
        <taxon>Metazoa</taxon>
        <taxon>Chordata</taxon>
        <taxon>Craniata</taxon>
        <taxon>Vertebrata</taxon>
        <taxon>Euteleostomi</taxon>
        <taxon>Mammalia</taxon>
        <taxon>Eutheria</taxon>
        <taxon>Laurasiatheria</taxon>
        <taxon>Artiodactyla</taxon>
        <taxon>Suina</taxon>
        <taxon>Suidae</taxon>
        <taxon>Sus</taxon>
    </lineage>
</organism>
<dbReference type="SUPFAM" id="SSF51246">
    <property type="entry name" value="Rudiment single hybrid motif"/>
    <property type="match status" value="1"/>
</dbReference>
<keyword evidence="9 18" id="KW-0067">ATP-binding</keyword>
<dbReference type="Pfam" id="PF02785">
    <property type="entry name" value="Biotin_carb_C"/>
    <property type="match status" value="1"/>
</dbReference>
<dbReference type="InterPro" id="IPR011763">
    <property type="entry name" value="COA_CT_C"/>
</dbReference>
<dbReference type="Pfam" id="PF08326">
    <property type="entry name" value="ACC_central"/>
    <property type="match status" value="1"/>
</dbReference>
<evidence type="ECO:0000259" key="25">
    <source>
        <dbReference type="PROSITE" id="PS50989"/>
    </source>
</evidence>
<keyword evidence="13" id="KW-0511">Multifunctional enzyme</keyword>
<feature type="domain" description="CoA carboxyltransferase N-terminal" evidence="24">
    <location>
        <begin position="1691"/>
        <end position="2021"/>
    </location>
</feature>
<evidence type="ECO:0000259" key="21">
    <source>
        <dbReference type="PROSITE" id="PS50968"/>
    </source>
</evidence>
<dbReference type="InterPro" id="IPR011762">
    <property type="entry name" value="COA_CT_N"/>
</dbReference>
<evidence type="ECO:0000256" key="10">
    <source>
        <dbReference type="ARBA" id="ARBA00023098"/>
    </source>
</evidence>
<feature type="region of interest" description="Disordered" evidence="19">
    <location>
        <begin position="167"/>
        <end position="211"/>
    </location>
</feature>
<keyword evidence="20" id="KW-0732">Signal</keyword>
<dbReference type="GO" id="GO:0003989">
    <property type="term" value="F:acetyl-CoA carboxylase activity"/>
    <property type="evidence" value="ECO:0007669"/>
    <property type="project" value="UniProtKB-EC"/>
</dbReference>
<dbReference type="Gene3D" id="3.90.226.10">
    <property type="entry name" value="2-enoyl-CoA Hydratase, Chain A, domain 1"/>
    <property type="match status" value="2"/>
</dbReference>
<dbReference type="PROSITE" id="PS00867">
    <property type="entry name" value="CPSASE_2"/>
    <property type="match status" value="1"/>
</dbReference>
<evidence type="ECO:0000313" key="26">
    <source>
        <dbReference type="Ensembl" id="ENSSSCP00030039016.1"/>
    </source>
</evidence>
<dbReference type="FunFam" id="3.90.226.10:FF:000010">
    <property type="entry name" value="acetyl-CoA carboxylase isoform X2"/>
    <property type="match status" value="1"/>
</dbReference>
<evidence type="ECO:0000256" key="12">
    <source>
        <dbReference type="ARBA" id="ARBA00023267"/>
    </source>
</evidence>
<dbReference type="Proteomes" id="UP000694570">
    <property type="component" value="Unplaced"/>
</dbReference>
<dbReference type="InterPro" id="IPR016185">
    <property type="entry name" value="PreATP-grasp_dom_sf"/>
</dbReference>
<evidence type="ECO:0000259" key="22">
    <source>
        <dbReference type="PROSITE" id="PS50975"/>
    </source>
</evidence>
<evidence type="ECO:0000256" key="4">
    <source>
        <dbReference type="ARBA" id="ARBA00020135"/>
    </source>
</evidence>
<evidence type="ECO:0000259" key="23">
    <source>
        <dbReference type="PROSITE" id="PS50979"/>
    </source>
</evidence>
<dbReference type="UniPathway" id="UPA00655">
    <property type="reaction ID" value="UER00711"/>
</dbReference>
<dbReference type="Ensembl" id="ENSSSCT00030084761.1">
    <property type="protein sequence ID" value="ENSSSCP00030039016.1"/>
    <property type="gene ID" value="ENSSSCG00030060585.1"/>
</dbReference>
<proteinExistence type="predicted"/>
<feature type="domain" description="ATP-grasp" evidence="22">
    <location>
        <begin position="410"/>
        <end position="605"/>
    </location>
</feature>
<dbReference type="Pfam" id="PF00364">
    <property type="entry name" value="Biotin_lipoyl"/>
    <property type="match status" value="1"/>
</dbReference>
<dbReference type="FunFam" id="2.40.50.100:FF:000005">
    <property type="entry name" value="Acetyl-CoA carboxylase 1"/>
    <property type="match status" value="1"/>
</dbReference>
<dbReference type="SMART" id="SM00878">
    <property type="entry name" value="Biotin_carb_C"/>
    <property type="match status" value="1"/>
</dbReference>
<feature type="domain" description="Lipoyl-binding" evidence="21">
    <location>
        <begin position="884"/>
        <end position="958"/>
    </location>
</feature>
<dbReference type="FunFam" id="2.40.460.10:FF:000001">
    <property type="entry name" value="Acetyl-CoA carboxylase 1"/>
    <property type="match status" value="1"/>
</dbReference>
<evidence type="ECO:0000256" key="14">
    <source>
        <dbReference type="ARBA" id="ARBA00045132"/>
    </source>
</evidence>
<dbReference type="Gene3D" id="3.90.1770.10">
    <property type="entry name" value="PreATP-grasp domain"/>
    <property type="match status" value="1"/>
</dbReference>
<dbReference type="SUPFAM" id="SSF51230">
    <property type="entry name" value="Single hybrid motif"/>
    <property type="match status" value="1"/>
</dbReference>
<evidence type="ECO:0000256" key="13">
    <source>
        <dbReference type="ARBA" id="ARBA00023268"/>
    </source>
</evidence>
<dbReference type="PROSITE" id="PS50979">
    <property type="entry name" value="BC"/>
    <property type="match status" value="1"/>
</dbReference>
<evidence type="ECO:0000256" key="1">
    <source>
        <dbReference type="ARBA" id="ARBA00001953"/>
    </source>
</evidence>
<comment type="subunit">
    <text evidence="15">Monomer, homodimer, and homotetramer. Can form filamentous polymers. Interacts in its inactive phosphorylated form with the BRCT domains of BRCA1 which prevents ACACA dephosphorylation and inhibits lipid synthesis. Interacts with MID1IP1; interaction with MID1IP1 promotes oligomerization and increases its activity.</text>
</comment>
<evidence type="ECO:0000256" key="9">
    <source>
        <dbReference type="ARBA" id="ARBA00022840"/>
    </source>
</evidence>
<dbReference type="Pfam" id="PF01039">
    <property type="entry name" value="Carboxyl_trans"/>
    <property type="match status" value="1"/>
</dbReference>
<dbReference type="GO" id="GO:0005524">
    <property type="term" value="F:ATP binding"/>
    <property type="evidence" value="ECO:0007669"/>
    <property type="project" value="UniProtKB-UniRule"/>
</dbReference>
<dbReference type="GO" id="GO:0006633">
    <property type="term" value="P:fatty acid biosynthetic process"/>
    <property type="evidence" value="ECO:0007669"/>
    <property type="project" value="UniProtKB-KW"/>
</dbReference>
<evidence type="ECO:0000256" key="6">
    <source>
        <dbReference type="ARBA" id="ARBA00022598"/>
    </source>
</evidence>
<keyword evidence="11" id="KW-0275">Fatty acid biosynthesis</keyword>
<dbReference type="PROSITE" id="PS50968">
    <property type="entry name" value="BIOTINYL_LIPOYL"/>
    <property type="match status" value="1"/>
</dbReference>
<comment type="function">
    <text evidence="14">Cytosolic enzyme that catalyzes the carboxylation of acetyl-CoA to malonyl-CoA, the first and rate-limiting step of de novo fatty acid biosynthesis. This is a 2 steps reaction starting with the ATP-dependent carboxylation of the biotin carried by the biotin carboxyl carrier (BCC) domain followed by the transfer of the carboxyl group from carboxylated biotin to acetyl-CoA.</text>
</comment>
<evidence type="ECO:0000256" key="11">
    <source>
        <dbReference type="ARBA" id="ARBA00023160"/>
    </source>
</evidence>
<dbReference type="Gene3D" id="3.40.50.20">
    <property type="match status" value="1"/>
</dbReference>
<dbReference type="InterPro" id="IPR011764">
    <property type="entry name" value="Biotin_carboxylation_dom"/>
</dbReference>
<keyword evidence="8" id="KW-0276">Fatty acid metabolism</keyword>
<dbReference type="InterPro" id="IPR049074">
    <property type="entry name" value="ACCA_BT"/>
</dbReference>
<dbReference type="FunFam" id="3.90.1770.10:FF:000001">
    <property type="entry name" value="acetyl-CoA carboxylase 1"/>
    <property type="match status" value="1"/>
</dbReference>
<evidence type="ECO:0000313" key="27">
    <source>
        <dbReference type="Proteomes" id="UP000694570"/>
    </source>
</evidence>
<dbReference type="PROSITE" id="PS50975">
    <property type="entry name" value="ATP_GRASP"/>
    <property type="match status" value="1"/>
</dbReference>
<dbReference type="InterPro" id="IPR000089">
    <property type="entry name" value="Biotin_lipoyl"/>
</dbReference>
<evidence type="ECO:0000256" key="19">
    <source>
        <dbReference type="SAM" id="MobiDB-lite"/>
    </source>
</evidence>
<keyword evidence="12" id="KW-0092">Biotin</keyword>
<feature type="chain" id="PRO_5034131556" description="Acetyl-CoA carboxylase 1" evidence="20">
    <location>
        <begin position="25"/>
        <end position="2454"/>
    </location>
</feature>
<evidence type="ECO:0000256" key="3">
    <source>
        <dbReference type="ARBA" id="ARBA00013058"/>
    </source>
</evidence>
<dbReference type="InterPro" id="IPR005479">
    <property type="entry name" value="CPAse_ATP-bd"/>
</dbReference>
<feature type="domain" description="CoA carboxyltransferase C-terminal" evidence="25">
    <location>
        <begin position="2025"/>
        <end position="2341"/>
    </location>
</feature>
<dbReference type="SUPFAM" id="SSF52440">
    <property type="entry name" value="PreATP-grasp domain"/>
    <property type="match status" value="1"/>
</dbReference>
<protein>
    <recommendedName>
        <fullName evidence="4">Acetyl-CoA carboxylase 1</fullName>
        <ecNumber evidence="3">6.4.1.2</ecNumber>
    </recommendedName>
    <alternativeName>
        <fullName evidence="17">ACC-alpha</fullName>
    </alternativeName>
</protein>
<dbReference type="FunFam" id="3.30.1490.20:FF:000003">
    <property type="entry name" value="acetyl-CoA carboxylase isoform X1"/>
    <property type="match status" value="1"/>
</dbReference>
<feature type="signal peptide" evidence="20">
    <location>
        <begin position="1"/>
        <end position="24"/>
    </location>
</feature>
<feature type="domain" description="Biotin carboxylation" evidence="23">
    <location>
        <begin position="255"/>
        <end position="757"/>
    </location>
</feature>
<dbReference type="InterPro" id="IPR011054">
    <property type="entry name" value="Rudment_hybrid_motif"/>
</dbReference>
<accession>A0A8D0XP90</accession>
<dbReference type="FunFam" id="3.30.470.20:FF:000005">
    <property type="entry name" value="Acetyl-CoA carboxylase 1"/>
    <property type="match status" value="1"/>
</dbReference>
<dbReference type="Gene3D" id="2.40.460.10">
    <property type="entry name" value="Biotin dependent carboxylase carboxyltransferase"/>
    <property type="match status" value="1"/>
</dbReference>
<evidence type="ECO:0000256" key="7">
    <source>
        <dbReference type="ARBA" id="ARBA00022741"/>
    </source>
</evidence>
<feature type="region of interest" description="Disordered" evidence="19">
    <location>
        <begin position="28"/>
        <end position="110"/>
    </location>
</feature>
<dbReference type="PROSITE" id="PS50989">
    <property type="entry name" value="COA_CT_CTER"/>
    <property type="match status" value="1"/>
</dbReference>
<dbReference type="InterPro" id="IPR013815">
    <property type="entry name" value="ATP_grasp_subdomain_1"/>
</dbReference>
<keyword evidence="10" id="KW-0443">Lipid metabolism</keyword>
<evidence type="ECO:0000256" key="15">
    <source>
        <dbReference type="ARBA" id="ARBA00046553"/>
    </source>
</evidence>
<comment type="pathway">
    <text evidence="2">Lipid metabolism; malonyl-CoA biosynthesis; malonyl-CoA from acetyl-CoA: step 1/1.</text>
</comment>
<feature type="compositionally biased region" description="Basic and acidic residues" evidence="19">
    <location>
        <begin position="146"/>
        <end position="155"/>
    </location>
</feature>
<name>A0A8D0XP90_PIG</name>
<dbReference type="GO" id="GO:0046872">
    <property type="term" value="F:metal ion binding"/>
    <property type="evidence" value="ECO:0007669"/>
    <property type="project" value="InterPro"/>
</dbReference>
<comment type="cofactor">
    <cofactor evidence="1">
        <name>biotin</name>
        <dbReference type="ChEBI" id="CHEBI:57586"/>
    </cofactor>
</comment>
<feature type="compositionally biased region" description="Polar residues" evidence="19">
    <location>
        <begin position="51"/>
        <end position="75"/>
    </location>
</feature>
<feature type="compositionally biased region" description="Basic and acidic residues" evidence="19">
    <location>
        <begin position="77"/>
        <end position="87"/>
    </location>
</feature>
<dbReference type="InterPro" id="IPR005482">
    <property type="entry name" value="Biotin_COase_C"/>
</dbReference>
<dbReference type="GO" id="GO:2001295">
    <property type="term" value="P:malonyl-CoA biosynthetic process"/>
    <property type="evidence" value="ECO:0007669"/>
    <property type="project" value="UniProtKB-UniPathway"/>
</dbReference>
<dbReference type="PROSITE" id="PS50980">
    <property type="entry name" value="COA_CT_NTER"/>
    <property type="match status" value="1"/>
</dbReference>
<dbReference type="InterPro" id="IPR005481">
    <property type="entry name" value="BC-like_N"/>
</dbReference>